<feature type="domain" description="Terminase large subunit gp17-like C-terminal" evidence="2">
    <location>
        <begin position="20"/>
        <end position="172"/>
    </location>
</feature>
<proteinExistence type="predicted"/>
<dbReference type="Gene3D" id="3.30.420.280">
    <property type="match status" value="1"/>
</dbReference>
<comment type="caution">
    <text evidence="3">The sequence shown here is derived from an EMBL/GenBank/DDBJ whole genome shotgun (WGS) entry which is preliminary data.</text>
</comment>
<sequence>ETSIICNPIELPAHWRRLAAVDIGINHPTAVVWTAYDAAADTIYIYDVYCEKGGVPSQHATAINARGTWIPVVLPHDADNTEKGSGKSVLTYYREAGVNVLGETFYNPVGWDGKKHNFVEPGIMEMLQRMKTGRLKVFSTCGRFFEEMRRYHRKDGKIYKEFDDVMDAARYSALSVIKRGVSEGEANQGFTTAYNDWNMVY</sequence>
<keyword evidence="1" id="KW-1188">Viral release from host cell</keyword>
<reference evidence="3" key="1">
    <citation type="submission" date="2022-08" db="EMBL/GenBank/DDBJ databases">
        <authorList>
            <person name="Deng Y."/>
            <person name="Han X.-F."/>
            <person name="Zhang Y.-Q."/>
        </authorList>
    </citation>
    <scope>NUCLEOTIDE SEQUENCE</scope>
    <source>
        <strain evidence="3">CPCC 203386</strain>
    </source>
</reference>
<evidence type="ECO:0000313" key="4">
    <source>
        <dbReference type="Proteomes" id="UP001165586"/>
    </source>
</evidence>
<evidence type="ECO:0000313" key="3">
    <source>
        <dbReference type="EMBL" id="MCS5736659.1"/>
    </source>
</evidence>
<feature type="non-terminal residue" evidence="3">
    <location>
        <position position="1"/>
    </location>
</feature>
<keyword evidence="4" id="KW-1185">Reference proteome</keyword>
<dbReference type="Pfam" id="PF17289">
    <property type="entry name" value="Terminase_6C"/>
    <property type="match status" value="1"/>
</dbReference>
<evidence type="ECO:0000256" key="1">
    <source>
        <dbReference type="ARBA" id="ARBA00022612"/>
    </source>
</evidence>
<dbReference type="RefSeq" id="WP_259542724.1">
    <property type="nucleotide sequence ID" value="NZ_JANLCJ010000101.1"/>
</dbReference>
<protein>
    <recommendedName>
        <fullName evidence="2">Terminase large subunit gp17-like C-terminal domain-containing protein</fullName>
    </recommendedName>
</protein>
<accession>A0ABT2H9U7</accession>
<dbReference type="Proteomes" id="UP001165586">
    <property type="component" value="Unassembled WGS sequence"/>
</dbReference>
<evidence type="ECO:0000259" key="2">
    <source>
        <dbReference type="Pfam" id="PF17289"/>
    </source>
</evidence>
<dbReference type="EMBL" id="JANLCJ010000101">
    <property type="protein sequence ID" value="MCS5736659.1"/>
    <property type="molecule type" value="Genomic_DNA"/>
</dbReference>
<dbReference type="InterPro" id="IPR035421">
    <property type="entry name" value="Terminase_6C"/>
</dbReference>
<gene>
    <name evidence="3" type="ORF">N1032_23295</name>
</gene>
<organism evidence="3 4">
    <name type="scientific">Herbiconiux daphne</name>
    <dbReference type="NCBI Taxonomy" id="2970914"/>
    <lineage>
        <taxon>Bacteria</taxon>
        <taxon>Bacillati</taxon>
        <taxon>Actinomycetota</taxon>
        <taxon>Actinomycetes</taxon>
        <taxon>Micrococcales</taxon>
        <taxon>Microbacteriaceae</taxon>
        <taxon>Herbiconiux</taxon>
    </lineage>
</organism>
<name>A0ABT2H9U7_9MICO</name>